<evidence type="ECO:0000256" key="2">
    <source>
        <dbReference type="ARBA" id="ARBA00022741"/>
    </source>
</evidence>
<dbReference type="PATRIC" id="fig|1129374.4.peg.1324"/>
<dbReference type="InterPro" id="IPR027094">
    <property type="entry name" value="Mitofusin_fam"/>
</dbReference>
<dbReference type="EMBL" id="AHTH01000015">
    <property type="protein sequence ID" value="EHR41417.1"/>
    <property type="molecule type" value="Genomic_DNA"/>
</dbReference>
<evidence type="ECO:0000313" key="8">
    <source>
        <dbReference type="Proteomes" id="UP000012046"/>
    </source>
</evidence>
<dbReference type="STRING" id="1129374.AJE_06596"/>
<reference evidence="7 8" key="1">
    <citation type="journal article" date="2012" name="J. Bacteriol.">
        <title>Genome Sequence of Extracellular-Protease-Producing Alishewanella jeotgali Isolated from Traditional Korean Fermented Seafood.</title>
        <authorList>
            <person name="Jung J."/>
            <person name="Chun J."/>
            <person name="Park W."/>
        </authorList>
    </citation>
    <scope>NUCLEOTIDE SEQUENCE [LARGE SCALE GENOMIC DNA]</scope>
    <source>
        <strain evidence="7 8">KCTC 22429</strain>
    </source>
</reference>
<gene>
    <name evidence="7" type="ORF">AJE_06596</name>
</gene>
<keyword evidence="5" id="KW-0472">Membrane</keyword>
<dbReference type="SUPFAM" id="SSF52540">
    <property type="entry name" value="P-loop containing nucleoside triphosphate hydrolases"/>
    <property type="match status" value="1"/>
</dbReference>
<dbReference type="GO" id="GO:0008053">
    <property type="term" value="P:mitochondrial fusion"/>
    <property type="evidence" value="ECO:0007669"/>
    <property type="project" value="TreeGrafter"/>
</dbReference>
<dbReference type="PANTHER" id="PTHR10465">
    <property type="entry name" value="TRANSMEMBRANE GTPASE FZO1"/>
    <property type="match status" value="1"/>
</dbReference>
<dbReference type="GO" id="GO:0005525">
    <property type="term" value="F:GTP binding"/>
    <property type="evidence" value="ECO:0007669"/>
    <property type="project" value="UniProtKB-KW"/>
</dbReference>
<name>H3ZD94_9ALTE</name>
<comment type="subcellular location">
    <subcellularLocation>
        <location evidence="1">Membrane</location>
    </subcellularLocation>
</comment>
<evidence type="ECO:0000256" key="3">
    <source>
        <dbReference type="ARBA" id="ARBA00022801"/>
    </source>
</evidence>
<dbReference type="PANTHER" id="PTHR10465:SF0">
    <property type="entry name" value="SARCALUMENIN"/>
    <property type="match status" value="1"/>
</dbReference>
<evidence type="ECO:0000259" key="6">
    <source>
        <dbReference type="Pfam" id="PF00350"/>
    </source>
</evidence>
<keyword evidence="3" id="KW-0378">Hydrolase</keyword>
<evidence type="ECO:0000256" key="5">
    <source>
        <dbReference type="ARBA" id="ARBA00023136"/>
    </source>
</evidence>
<dbReference type="eggNOG" id="COG0699">
    <property type="taxonomic scope" value="Bacteria"/>
</dbReference>
<comment type="caution">
    <text evidence="7">The sequence shown here is derived from an EMBL/GenBank/DDBJ whole genome shotgun (WGS) entry which is preliminary data.</text>
</comment>
<dbReference type="GO" id="GO:0016020">
    <property type="term" value="C:membrane"/>
    <property type="evidence" value="ECO:0007669"/>
    <property type="project" value="UniProtKB-SubCell"/>
</dbReference>
<evidence type="ECO:0000256" key="4">
    <source>
        <dbReference type="ARBA" id="ARBA00023134"/>
    </source>
</evidence>
<keyword evidence="2" id="KW-0547">Nucleotide-binding</keyword>
<feature type="domain" description="Dynamin N-terminal" evidence="6">
    <location>
        <begin position="38"/>
        <end position="206"/>
    </location>
</feature>
<accession>H3ZD94</accession>
<proteinExistence type="predicted"/>
<evidence type="ECO:0000313" key="7">
    <source>
        <dbReference type="EMBL" id="EHR41417.1"/>
    </source>
</evidence>
<evidence type="ECO:0000256" key="1">
    <source>
        <dbReference type="ARBA" id="ARBA00004370"/>
    </source>
</evidence>
<dbReference type="Gene3D" id="3.40.50.300">
    <property type="entry name" value="P-loop containing nucleotide triphosphate hydrolases"/>
    <property type="match status" value="1"/>
</dbReference>
<dbReference type="Pfam" id="PF00350">
    <property type="entry name" value="Dynamin_N"/>
    <property type="match status" value="1"/>
</dbReference>
<keyword evidence="4" id="KW-0342">GTP-binding</keyword>
<dbReference type="GO" id="GO:0003924">
    <property type="term" value="F:GTPase activity"/>
    <property type="evidence" value="ECO:0007669"/>
    <property type="project" value="InterPro"/>
</dbReference>
<dbReference type="Proteomes" id="UP000012046">
    <property type="component" value="Unassembled WGS sequence"/>
</dbReference>
<dbReference type="RefSeq" id="WP_008950198.1">
    <property type="nucleotide sequence ID" value="NZ_AHTH01000015.1"/>
</dbReference>
<protein>
    <recommendedName>
        <fullName evidence="6">Dynamin N-terminal domain-containing protein</fullName>
    </recommendedName>
</protein>
<organism evidence="7 8">
    <name type="scientific">Alishewanella jeotgali KCTC 22429</name>
    <dbReference type="NCBI Taxonomy" id="1129374"/>
    <lineage>
        <taxon>Bacteria</taxon>
        <taxon>Pseudomonadati</taxon>
        <taxon>Pseudomonadota</taxon>
        <taxon>Gammaproteobacteria</taxon>
        <taxon>Alteromonadales</taxon>
        <taxon>Alteromonadaceae</taxon>
        <taxon>Alishewanella</taxon>
    </lineage>
</organism>
<keyword evidence="8" id="KW-1185">Reference proteome</keyword>
<dbReference type="AlphaFoldDB" id="H3ZD94"/>
<dbReference type="InterPro" id="IPR045063">
    <property type="entry name" value="Dynamin_N"/>
</dbReference>
<sequence>MTRAVSRKAKQYSELTKILRDPIIQQDINTALNTPFEVIVLATMSAGKSTLINALLGRELLPSSNEACTSRVFRVEDDDMMDSFEARLEGEEHFSNWQAASVELLQDMNLSKSAGVIELRGDVPKIDNEGGKLVIYDTPGPNNSRDSSHNDITFNTLRDGNHGLILYVLNASQIGVDDDASFLRELLKVVELRENHKDIIFILNKADVLDEEQGESLTKAVELVKSYLGNIGFKSPAIIPISAVAALLARKTQRNEKLSRRERHILESFNQLASIDKNHMLDAALLPKNKKSQLLLSISLKPISDLSPSEHNESIYDAKQLSDIEHYSGIFLVEELIQQKMITDGTPTAMANLVESLNKHGLGAFAGLFDSKSAPEK</sequence>
<dbReference type="InterPro" id="IPR027417">
    <property type="entry name" value="P-loop_NTPase"/>
</dbReference>